<protein>
    <submittedName>
        <fullName evidence="3">Uncharacterized protein</fullName>
    </submittedName>
</protein>
<organism evidence="3 4">
    <name type="scientific">Rotaria magnacalcarata</name>
    <dbReference type="NCBI Taxonomy" id="392030"/>
    <lineage>
        <taxon>Eukaryota</taxon>
        <taxon>Metazoa</taxon>
        <taxon>Spiralia</taxon>
        <taxon>Gnathifera</taxon>
        <taxon>Rotifera</taxon>
        <taxon>Eurotatoria</taxon>
        <taxon>Bdelloidea</taxon>
        <taxon>Philodinida</taxon>
        <taxon>Philodinidae</taxon>
        <taxon>Rotaria</taxon>
    </lineage>
</organism>
<feature type="compositionally biased region" description="Polar residues" evidence="2">
    <location>
        <begin position="452"/>
        <end position="469"/>
    </location>
</feature>
<keyword evidence="1" id="KW-0175">Coiled coil</keyword>
<sequence length="688" mass="79337">MKYRNFRNIAFTLAARHQYYIASQMYTCDNTSTSSFLYSGHKIKKIKEIHSSAAKQHHLLNPQQALFETGQITLFGITYAIGDVVLINDCVFPTDPVFGKILTIIVQNKIILLRLQLLQIIVFNQQLCIYELRLLDCTVRKNIYDLKHVWPIRVLTISESMSFLLTALVQFGEETELVDIYVGADLADIHVQLVAPFHLDPSQCIIQVFESKMFNEYVNLSKISLLNNMDSGRFRVILKKVDIIQMPTTPTNSNRSLSLLNLDNASPQFLNQANTLAHSFNSSQDNLSVSYKDHLDQMSCNDENDNRELDTFDSVEQPLKCQRDTKRKRDLDQLRELSPLPSSNILPAFPINIKYAISAGMMQSVIQDIVIISASHLFGYNISSKTHYAQIRAAFVKEYSMNEFKDNRDLDLLIQKLSRRLRDLRSRKKNKNCDEQFSLDWDNDRYQDGENQKNSSAIEPATTDNTNSIESKEFMKKLTDAFHNNEMTKGTTTQLIVESFRIRRTYLQSGQSMQQILNEMPFTQNITFIKLEFELVTKVSLMVATERIRKFLDNIISYEIYGKLPDENFLDEVSTMNLIPLLEVDNLSPLLYSCTHRNQTYCYLTYSNQILLDFDIQTDMAYVLTVLLAIFYVFDIKFPRCNKPILEVLDYFALHGSNVNVKIKTSLAKKLTLAAQNVIVEYEKNLCI</sequence>
<dbReference type="EMBL" id="CAJNRF010011038">
    <property type="protein sequence ID" value="CAF2127611.1"/>
    <property type="molecule type" value="Genomic_DNA"/>
</dbReference>
<comment type="caution">
    <text evidence="3">The sequence shown here is derived from an EMBL/GenBank/DDBJ whole genome shotgun (WGS) entry which is preliminary data.</text>
</comment>
<accession>A0A816VT33</accession>
<feature type="coiled-coil region" evidence="1">
    <location>
        <begin position="407"/>
        <end position="434"/>
    </location>
</feature>
<evidence type="ECO:0000313" key="4">
    <source>
        <dbReference type="Proteomes" id="UP000663856"/>
    </source>
</evidence>
<dbReference type="Proteomes" id="UP000663856">
    <property type="component" value="Unassembled WGS sequence"/>
</dbReference>
<evidence type="ECO:0000256" key="2">
    <source>
        <dbReference type="SAM" id="MobiDB-lite"/>
    </source>
</evidence>
<evidence type="ECO:0000313" key="3">
    <source>
        <dbReference type="EMBL" id="CAF2127611.1"/>
    </source>
</evidence>
<gene>
    <name evidence="3" type="ORF">WKI299_LOCUS25675</name>
</gene>
<reference evidence="3" key="1">
    <citation type="submission" date="2021-02" db="EMBL/GenBank/DDBJ databases">
        <authorList>
            <person name="Nowell W R."/>
        </authorList>
    </citation>
    <scope>NUCLEOTIDE SEQUENCE</scope>
</reference>
<proteinExistence type="predicted"/>
<evidence type="ECO:0000256" key="1">
    <source>
        <dbReference type="SAM" id="Coils"/>
    </source>
</evidence>
<dbReference type="AlphaFoldDB" id="A0A816VT33"/>
<name>A0A816VT33_9BILA</name>
<feature type="region of interest" description="Disordered" evidence="2">
    <location>
        <begin position="444"/>
        <end position="470"/>
    </location>
</feature>